<dbReference type="InterPro" id="IPR051211">
    <property type="entry name" value="PG_lysyltransferase"/>
</dbReference>
<sequence length="849" mass="90874">MDWLRRVALALLPLVLLGVAAWVLHRELATLKGGEVRAGLAAIPPGRVLLALLVTGANYATLTLYDVLSLRHVGRKLPYRRVGLTSFIGYAFGHNVGMSFLSGGSVRYRLYSAHGLSALDVAQVATFNALTFWSGLLAVAGTALVAGGGVTSLLPLSPGAARALGVGMLALLAAYLVACARVRRPLRVRVVEVRLPRPSLAAAQLAVSCLDWALAALVLWVLLPADAGVSLPGLVALFALAQLAGIASQVPGGLGVFESIILAALSPGVPAPLVLGTLLVYRVVYYLLPFTVAVGLLALHEAGRHREHLGKVARATRDTFAPVVPWVASAAAFISGAVLLFSGATPTVPERLTFLRDLVPLPLMEASHLLGSLVGLALLVLAQGLQRRLDGAFVLTEVALVAGAVFSLVKGVDYEEAALLLVLAVALVPFRSRFHRRASLLEDAFSPGWLLATGAVVAASVGLGLLAYQHVAYSHDLWWRFTFSGDAPRFMRATVGVLGAGLLFGIVALLRPASARVRPPDAAALARVRPLVAHSPESAACLALVGDKSLLFNEQGSAFLMYGVSGRSWVSMGDPVGPEGEATELAWHFQALADRHEGQACFYQVCARTLPRYLDLGLSLLKLGEEATVPLADFSLEGPERKGLRHAVRKLEREGLAFEVLPPEAVPPLLPELKAISDAWLAEKHTREKGFSLGYFSPRYLEEGPVAVVRRDGSLLGFANVWAPEVKDELSLDLMRYRPGSPHGVMDFLFVSLMLWGQQRGYARFNLGMAPFSGFEARSLAPLWSRMGAFLFQHGEHFYNFQGLRQYKEKFKPVWAPRFLASPGGLSLPRVLANVSTLVSRGLGGAVAR</sequence>
<comment type="subcellular location">
    <subcellularLocation>
        <location evidence="1">Cell membrane</location>
        <topology evidence="1">Multi-pass membrane protein</topology>
    </subcellularLocation>
</comment>
<dbReference type="GO" id="GO:0050071">
    <property type="term" value="F:phosphatidylglycerol lysyltransferase activity"/>
    <property type="evidence" value="ECO:0007669"/>
    <property type="project" value="UniProtKB-EC"/>
</dbReference>
<evidence type="ECO:0000256" key="4">
    <source>
        <dbReference type="ARBA" id="ARBA00021546"/>
    </source>
</evidence>
<dbReference type="GO" id="GO:0005886">
    <property type="term" value="C:plasma membrane"/>
    <property type="evidence" value="ECO:0007669"/>
    <property type="project" value="UniProtKB-SubCell"/>
</dbReference>
<evidence type="ECO:0000256" key="8">
    <source>
        <dbReference type="ARBA" id="ARBA00022989"/>
    </source>
</evidence>
<evidence type="ECO:0000256" key="9">
    <source>
        <dbReference type="ARBA" id="ARBA00023098"/>
    </source>
</evidence>
<organism evidence="16 17">
    <name type="scientific">Pyxidicoccus fallax</name>
    <dbReference type="NCBI Taxonomy" id="394095"/>
    <lineage>
        <taxon>Bacteria</taxon>
        <taxon>Pseudomonadati</taxon>
        <taxon>Myxococcota</taxon>
        <taxon>Myxococcia</taxon>
        <taxon>Myxococcales</taxon>
        <taxon>Cystobacterineae</taxon>
        <taxon>Myxococcaceae</taxon>
        <taxon>Pyxidicoccus</taxon>
    </lineage>
</organism>
<feature type="transmembrane region" description="Helical" evidence="14">
    <location>
        <begin position="45"/>
        <end position="68"/>
    </location>
</feature>
<keyword evidence="8 14" id="KW-1133">Transmembrane helix</keyword>
<feature type="transmembrane region" description="Helical" evidence="14">
    <location>
        <begin position="446"/>
        <end position="470"/>
    </location>
</feature>
<dbReference type="SUPFAM" id="SSF55729">
    <property type="entry name" value="Acyl-CoA N-acyltransferases (Nat)"/>
    <property type="match status" value="1"/>
</dbReference>
<dbReference type="InterPro" id="IPR016181">
    <property type="entry name" value="Acyl_CoA_acyltransferase"/>
</dbReference>
<dbReference type="GO" id="GO:0046677">
    <property type="term" value="P:response to antibiotic"/>
    <property type="evidence" value="ECO:0007669"/>
    <property type="project" value="UniProtKB-KW"/>
</dbReference>
<dbReference type="Pfam" id="PF03706">
    <property type="entry name" value="LPG_synthase_TM"/>
    <property type="match status" value="1"/>
</dbReference>
<proteinExistence type="inferred from homology"/>
<evidence type="ECO:0000256" key="14">
    <source>
        <dbReference type="SAM" id="Phobius"/>
    </source>
</evidence>
<evidence type="ECO:0000256" key="1">
    <source>
        <dbReference type="ARBA" id="ARBA00004651"/>
    </source>
</evidence>
<gene>
    <name evidence="16" type="primary">mprF</name>
    <name evidence="16" type="ORF">HG543_47685</name>
</gene>
<evidence type="ECO:0000256" key="6">
    <source>
        <dbReference type="ARBA" id="ARBA00022679"/>
    </source>
</evidence>
<reference evidence="16 17" key="1">
    <citation type="submission" date="2020-04" db="EMBL/GenBank/DDBJ databases">
        <title>Draft genome of Pyxidicoccus fallax type strain.</title>
        <authorList>
            <person name="Whitworth D.E."/>
        </authorList>
    </citation>
    <scope>NUCLEOTIDE SEQUENCE [LARGE SCALE GENOMIC DNA]</scope>
    <source>
        <strain evidence="16 17">DSM 14698</strain>
    </source>
</reference>
<feature type="transmembrane region" description="Helical" evidence="14">
    <location>
        <begin position="490"/>
        <end position="510"/>
    </location>
</feature>
<dbReference type="Proteomes" id="UP000518300">
    <property type="component" value="Unassembled WGS sequence"/>
</dbReference>
<evidence type="ECO:0000256" key="5">
    <source>
        <dbReference type="ARBA" id="ARBA00022475"/>
    </source>
</evidence>
<name>A0A848LXZ5_9BACT</name>
<comment type="catalytic activity">
    <reaction evidence="13">
        <text>L-lysyl-tRNA(Lys) + a 1,2-diacyl-sn-glycero-3-phospho-(1'-sn-glycerol) = a 1,2-diacyl-sn-glycero-3-phospho-1'-(3'-O-L-lysyl)-sn-glycerol + tRNA(Lys)</text>
        <dbReference type="Rhea" id="RHEA:10668"/>
        <dbReference type="Rhea" id="RHEA-COMP:9696"/>
        <dbReference type="Rhea" id="RHEA-COMP:9697"/>
        <dbReference type="ChEBI" id="CHEBI:64716"/>
        <dbReference type="ChEBI" id="CHEBI:75792"/>
        <dbReference type="ChEBI" id="CHEBI:78442"/>
        <dbReference type="ChEBI" id="CHEBI:78529"/>
        <dbReference type="EC" id="2.3.2.3"/>
    </reaction>
</comment>
<dbReference type="EC" id="2.3.2.3" evidence="3"/>
<evidence type="ECO:0000256" key="10">
    <source>
        <dbReference type="ARBA" id="ARBA00023136"/>
    </source>
</evidence>
<dbReference type="Pfam" id="PF09924">
    <property type="entry name" value="LPG_synthase_C"/>
    <property type="match status" value="1"/>
</dbReference>
<feature type="transmembrane region" description="Helical" evidence="14">
    <location>
        <begin position="393"/>
        <end position="411"/>
    </location>
</feature>
<evidence type="ECO:0000256" key="12">
    <source>
        <dbReference type="ARBA" id="ARBA00031899"/>
    </source>
</evidence>
<evidence type="ECO:0000313" key="16">
    <source>
        <dbReference type="EMBL" id="NMO22491.1"/>
    </source>
</evidence>
<dbReference type="NCBIfam" id="NF033480">
    <property type="entry name" value="bifunc_MprF"/>
    <property type="match status" value="1"/>
</dbReference>
<dbReference type="AlphaFoldDB" id="A0A848LXZ5"/>
<evidence type="ECO:0000256" key="2">
    <source>
        <dbReference type="ARBA" id="ARBA00008627"/>
    </source>
</evidence>
<dbReference type="GO" id="GO:0006629">
    <property type="term" value="P:lipid metabolic process"/>
    <property type="evidence" value="ECO:0007669"/>
    <property type="project" value="UniProtKB-KW"/>
</dbReference>
<dbReference type="GO" id="GO:0047637">
    <property type="term" value="F:phosphatidylglycerol alanyltransferase activity"/>
    <property type="evidence" value="ECO:0007669"/>
    <property type="project" value="TreeGrafter"/>
</dbReference>
<feature type="domain" description="Phosphatidylglycerol lysyltransferase C-terminal" evidence="15">
    <location>
        <begin position="533"/>
        <end position="821"/>
    </location>
</feature>
<dbReference type="PANTHER" id="PTHR34697:SF2">
    <property type="entry name" value="PHOSPHATIDYLGLYCEROL LYSYLTRANSFERASE"/>
    <property type="match status" value="1"/>
</dbReference>
<evidence type="ECO:0000256" key="11">
    <source>
        <dbReference type="ARBA" id="ARBA00023251"/>
    </source>
</evidence>
<accession>A0A848LXZ5</accession>
<keyword evidence="11" id="KW-0046">Antibiotic resistance</keyword>
<evidence type="ECO:0000313" key="17">
    <source>
        <dbReference type="Proteomes" id="UP000518300"/>
    </source>
</evidence>
<dbReference type="InterPro" id="IPR024320">
    <property type="entry name" value="LPG_synthase_C"/>
</dbReference>
<keyword evidence="17" id="KW-1185">Reference proteome</keyword>
<feature type="transmembrane region" description="Helical" evidence="14">
    <location>
        <begin position="200"/>
        <end position="223"/>
    </location>
</feature>
<evidence type="ECO:0000256" key="13">
    <source>
        <dbReference type="ARBA" id="ARBA00047540"/>
    </source>
</evidence>
<comment type="similarity">
    <text evidence="2">Belongs to the LPG synthase family.</text>
</comment>
<evidence type="ECO:0000256" key="3">
    <source>
        <dbReference type="ARBA" id="ARBA00012014"/>
    </source>
</evidence>
<dbReference type="EMBL" id="JABBJJ010000430">
    <property type="protein sequence ID" value="NMO22491.1"/>
    <property type="molecule type" value="Genomic_DNA"/>
</dbReference>
<dbReference type="InterPro" id="IPR022791">
    <property type="entry name" value="L-PG_synthase/AglD"/>
</dbReference>
<keyword evidence="5" id="KW-1003">Cell membrane</keyword>
<keyword evidence="10 14" id="KW-0472">Membrane</keyword>
<keyword evidence="6" id="KW-0808">Transferase</keyword>
<feature type="transmembrane region" description="Helical" evidence="14">
    <location>
        <begin position="320"/>
        <end position="341"/>
    </location>
</feature>
<keyword evidence="9" id="KW-0443">Lipid metabolism</keyword>
<feature type="transmembrane region" description="Helical" evidence="14">
    <location>
        <begin position="254"/>
        <end position="273"/>
    </location>
</feature>
<feature type="transmembrane region" description="Helical" evidence="14">
    <location>
        <begin position="229"/>
        <end position="247"/>
    </location>
</feature>
<evidence type="ECO:0000259" key="15">
    <source>
        <dbReference type="Pfam" id="PF09924"/>
    </source>
</evidence>
<feature type="transmembrane region" description="Helical" evidence="14">
    <location>
        <begin position="160"/>
        <end position="179"/>
    </location>
</feature>
<dbReference type="PANTHER" id="PTHR34697">
    <property type="entry name" value="PHOSPHATIDYLGLYCEROL LYSYLTRANSFERASE"/>
    <property type="match status" value="1"/>
</dbReference>
<dbReference type="GO" id="GO:0055091">
    <property type="term" value="P:phospholipid homeostasis"/>
    <property type="evidence" value="ECO:0007669"/>
    <property type="project" value="TreeGrafter"/>
</dbReference>
<dbReference type="RefSeq" id="WP_169351629.1">
    <property type="nucleotide sequence ID" value="NZ_JABBJJ010000430.1"/>
</dbReference>
<feature type="transmembrane region" description="Helical" evidence="14">
    <location>
        <begin position="417"/>
        <end position="434"/>
    </location>
</feature>
<evidence type="ECO:0000256" key="7">
    <source>
        <dbReference type="ARBA" id="ARBA00022692"/>
    </source>
</evidence>
<comment type="caution">
    <text evidence="16">The sequence shown here is derived from an EMBL/GenBank/DDBJ whole genome shotgun (WGS) entry which is preliminary data.</text>
</comment>
<feature type="transmembrane region" description="Helical" evidence="14">
    <location>
        <begin position="132"/>
        <end position="154"/>
    </location>
</feature>
<feature type="transmembrane region" description="Helical" evidence="14">
    <location>
        <begin position="361"/>
        <end position="381"/>
    </location>
</feature>
<protein>
    <recommendedName>
        <fullName evidence="4">Phosphatidylglycerol lysyltransferase</fullName>
        <ecNumber evidence="3">2.3.2.3</ecNumber>
    </recommendedName>
    <alternativeName>
        <fullName evidence="12">Lysylphosphatidylglycerol synthase</fullName>
    </alternativeName>
</protein>
<feature type="transmembrane region" description="Helical" evidence="14">
    <location>
        <begin position="279"/>
        <end position="299"/>
    </location>
</feature>
<keyword evidence="7 14" id="KW-0812">Transmembrane</keyword>